<reference evidence="6 7" key="1">
    <citation type="submission" date="2016-10" db="EMBL/GenBank/DDBJ databases">
        <authorList>
            <person name="de Groot N.N."/>
        </authorList>
    </citation>
    <scope>NUCLEOTIDE SEQUENCE [LARGE SCALE GENOMIC DNA]</scope>
    <source>
        <strain evidence="6 7">DSM 22024</strain>
    </source>
</reference>
<feature type="domain" description="HTH araC/xylS-type" evidence="5">
    <location>
        <begin position="167"/>
        <end position="265"/>
    </location>
</feature>
<evidence type="ECO:0000313" key="7">
    <source>
        <dbReference type="Proteomes" id="UP000198983"/>
    </source>
</evidence>
<dbReference type="EMBL" id="LT629732">
    <property type="protein sequence ID" value="SDS21386.1"/>
    <property type="molecule type" value="Genomic_DNA"/>
</dbReference>
<dbReference type="Proteomes" id="UP000198983">
    <property type="component" value="Chromosome I"/>
</dbReference>
<dbReference type="AlphaFoldDB" id="A0A1H1QD72"/>
<evidence type="ECO:0000256" key="2">
    <source>
        <dbReference type="ARBA" id="ARBA00023015"/>
    </source>
</evidence>
<dbReference type="SMART" id="SM00342">
    <property type="entry name" value="HTH_ARAC"/>
    <property type="match status" value="1"/>
</dbReference>
<dbReference type="SUPFAM" id="SSF46689">
    <property type="entry name" value="Homeodomain-like"/>
    <property type="match status" value="1"/>
</dbReference>
<dbReference type="InterPro" id="IPR037923">
    <property type="entry name" value="HTH-like"/>
</dbReference>
<keyword evidence="1" id="KW-0963">Cytoplasm</keyword>
<evidence type="ECO:0000256" key="1">
    <source>
        <dbReference type="ARBA" id="ARBA00022490"/>
    </source>
</evidence>
<protein>
    <submittedName>
        <fullName evidence="6">AraC-type DNA-binding protein</fullName>
    </submittedName>
</protein>
<evidence type="ECO:0000256" key="3">
    <source>
        <dbReference type="ARBA" id="ARBA00023125"/>
    </source>
</evidence>
<dbReference type="Gene3D" id="1.10.10.60">
    <property type="entry name" value="Homeodomain-like"/>
    <property type="match status" value="2"/>
</dbReference>
<dbReference type="InterPro" id="IPR003313">
    <property type="entry name" value="AraC-bd"/>
</dbReference>
<keyword evidence="4" id="KW-0804">Transcription</keyword>
<gene>
    <name evidence="6" type="ORF">SAMN04489717_1975</name>
</gene>
<dbReference type="InterPro" id="IPR018060">
    <property type="entry name" value="HTH_AraC"/>
</dbReference>
<proteinExistence type="predicted"/>
<dbReference type="PANTHER" id="PTHR46796:SF13">
    <property type="entry name" value="HTH-TYPE TRANSCRIPTIONAL ACTIVATOR RHAS"/>
    <property type="match status" value="1"/>
</dbReference>
<dbReference type="RefSeq" id="WP_092652569.1">
    <property type="nucleotide sequence ID" value="NZ_LT629732.1"/>
</dbReference>
<accession>A0A1H1QD72</accession>
<keyword evidence="3 6" id="KW-0238">DNA-binding</keyword>
<dbReference type="STRING" id="117157.SAMN04489717_1975"/>
<dbReference type="InterPro" id="IPR009057">
    <property type="entry name" value="Homeodomain-like_sf"/>
</dbReference>
<name>A0A1H1QD72_9ACTN</name>
<keyword evidence="2" id="KW-0805">Transcription regulation</keyword>
<evidence type="ECO:0000259" key="5">
    <source>
        <dbReference type="PROSITE" id="PS01124"/>
    </source>
</evidence>
<dbReference type="PANTHER" id="PTHR46796">
    <property type="entry name" value="HTH-TYPE TRANSCRIPTIONAL ACTIVATOR RHAS-RELATED"/>
    <property type="match status" value="1"/>
</dbReference>
<dbReference type="InterPro" id="IPR050204">
    <property type="entry name" value="AraC_XylS_family_regulators"/>
</dbReference>
<dbReference type="PROSITE" id="PS01124">
    <property type="entry name" value="HTH_ARAC_FAMILY_2"/>
    <property type="match status" value="1"/>
</dbReference>
<keyword evidence="7" id="KW-1185">Reference proteome</keyword>
<evidence type="ECO:0000313" key="6">
    <source>
        <dbReference type="EMBL" id="SDS21386.1"/>
    </source>
</evidence>
<dbReference type="OrthoDB" id="3186094at2"/>
<dbReference type="Pfam" id="PF12833">
    <property type="entry name" value="HTH_18"/>
    <property type="match status" value="1"/>
</dbReference>
<sequence length="272" mass="30215">MVQGWSRYLTPTPVQRRLGLVCLGAGQKQELDPCPPRILRSHAAVLVVDGQGWLESGESGRRSAITAGSLFWLFPGVRHSYGPDGRGWEEIWMLFEGPAVDAYEELGYLSRDEPLIPLVDLFPARSAMDRVLAACRQQHAGAEVEAAHAVHALILAVQNRRDDRADGAVLATLREGACEPWSVAEHARRAGVPVSALRQVVRRHGGCSPKEYLLRIRLNRAKELLAESDLTVAEIGRLVGHDDPAYFSRLFTRRTGMAPRDFRAQERRPRSS</sequence>
<dbReference type="GO" id="GO:0003700">
    <property type="term" value="F:DNA-binding transcription factor activity"/>
    <property type="evidence" value="ECO:0007669"/>
    <property type="project" value="InterPro"/>
</dbReference>
<dbReference type="SUPFAM" id="SSF51215">
    <property type="entry name" value="Regulatory protein AraC"/>
    <property type="match status" value="1"/>
</dbReference>
<dbReference type="GO" id="GO:0043565">
    <property type="term" value="F:sequence-specific DNA binding"/>
    <property type="evidence" value="ECO:0007669"/>
    <property type="project" value="InterPro"/>
</dbReference>
<evidence type="ECO:0000256" key="4">
    <source>
        <dbReference type="ARBA" id="ARBA00023163"/>
    </source>
</evidence>
<organism evidence="6 7">
    <name type="scientific">Actinopolymorpha singaporensis</name>
    <dbReference type="NCBI Taxonomy" id="117157"/>
    <lineage>
        <taxon>Bacteria</taxon>
        <taxon>Bacillati</taxon>
        <taxon>Actinomycetota</taxon>
        <taxon>Actinomycetes</taxon>
        <taxon>Propionibacteriales</taxon>
        <taxon>Actinopolymorphaceae</taxon>
        <taxon>Actinopolymorpha</taxon>
    </lineage>
</organism>
<dbReference type="Pfam" id="PF02311">
    <property type="entry name" value="AraC_binding"/>
    <property type="match status" value="1"/>
</dbReference>